<evidence type="ECO:0000256" key="7">
    <source>
        <dbReference type="SAM" id="Phobius"/>
    </source>
</evidence>
<evidence type="ECO:0000256" key="1">
    <source>
        <dbReference type="ARBA" id="ARBA00004141"/>
    </source>
</evidence>
<evidence type="ECO:0000256" key="4">
    <source>
        <dbReference type="ARBA" id="ARBA00022989"/>
    </source>
</evidence>
<dbReference type="STRING" id="64571.A0A1Y2G9A2"/>
<keyword evidence="6" id="KW-0862">Zinc</keyword>
<comment type="caution">
    <text evidence="8">The sequence shown here is derived from an EMBL/GenBank/DDBJ whole genome shotgun (WGS) entry which is preliminary data.</text>
</comment>
<protein>
    <submittedName>
        <fullName evidence="8">Putative hemolysin-III channel protein Izh2</fullName>
    </submittedName>
</protein>
<dbReference type="GO" id="GO:0046872">
    <property type="term" value="F:metal ion binding"/>
    <property type="evidence" value="ECO:0007669"/>
    <property type="project" value="UniProtKB-KW"/>
</dbReference>
<evidence type="ECO:0000313" key="8">
    <source>
        <dbReference type="EMBL" id="ORZ04725.1"/>
    </source>
</evidence>
<proteinExistence type="inferred from homology"/>
<evidence type="ECO:0000256" key="5">
    <source>
        <dbReference type="ARBA" id="ARBA00023136"/>
    </source>
</evidence>
<feature type="transmembrane region" description="Helical" evidence="7">
    <location>
        <begin position="84"/>
        <end position="105"/>
    </location>
</feature>
<dbReference type="InParanoid" id="A0A1Y2G9A2"/>
<dbReference type="GO" id="GO:0016020">
    <property type="term" value="C:membrane"/>
    <property type="evidence" value="ECO:0007669"/>
    <property type="project" value="UniProtKB-SubCell"/>
</dbReference>
<feature type="binding site" evidence="6">
    <location>
        <position position="288"/>
    </location>
    <ligand>
        <name>Zn(2+)</name>
        <dbReference type="ChEBI" id="CHEBI:29105"/>
    </ligand>
</feature>
<dbReference type="Proteomes" id="UP000193648">
    <property type="component" value="Unassembled WGS sequence"/>
</dbReference>
<feature type="binding site" evidence="6">
    <location>
        <position position="138"/>
    </location>
    <ligand>
        <name>Zn(2+)</name>
        <dbReference type="ChEBI" id="CHEBI:29105"/>
    </ligand>
</feature>
<accession>A0A1Y2G9A2</accession>
<dbReference type="PANTHER" id="PTHR20855:SF52">
    <property type="entry name" value="ADIPONECTIN RECEPTOR PROTEIN"/>
    <property type="match status" value="1"/>
</dbReference>
<keyword evidence="5 7" id="KW-0472">Membrane</keyword>
<dbReference type="RefSeq" id="XP_021876722.1">
    <property type="nucleotide sequence ID" value="XM_022027189.1"/>
</dbReference>
<name>A0A1Y2G9A2_9FUNG</name>
<dbReference type="OrthoDB" id="529367at2759"/>
<feature type="transmembrane region" description="Helical" evidence="7">
    <location>
        <begin position="156"/>
        <end position="176"/>
    </location>
</feature>
<dbReference type="FunCoup" id="A0A1Y2G9A2">
    <property type="interactions" value="50"/>
</dbReference>
<dbReference type="EMBL" id="MCFF01000055">
    <property type="protein sequence ID" value="ORZ04725.1"/>
    <property type="molecule type" value="Genomic_DNA"/>
</dbReference>
<dbReference type="GeneID" id="33569032"/>
<feature type="transmembrane region" description="Helical" evidence="7">
    <location>
        <begin position="286"/>
        <end position="303"/>
    </location>
</feature>
<evidence type="ECO:0000313" key="9">
    <source>
        <dbReference type="Proteomes" id="UP000193648"/>
    </source>
</evidence>
<dbReference type="GO" id="GO:0006882">
    <property type="term" value="P:intracellular zinc ion homeostasis"/>
    <property type="evidence" value="ECO:0007669"/>
    <property type="project" value="TreeGrafter"/>
</dbReference>
<keyword evidence="9" id="KW-1185">Reference proteome</keyword>
<comment type="subcellular location">
    <subcellularLocation>
        <location evidence="1">Membrane</location>
        <topology evidence="1">Multi-pass membrane protein</topology>
    </subcellularLocation>
</comment>
<evidence type="ECO:0000256" key="2">
    <source>
        <dbReference type="ARBA" id="ARBA00007018"/>
    </source>
</evidence>
<feature type="transmembrane region" description="Helical" evidence="7">
    <location>
        <begin position="112"/>
        <end position="136"/>
    </location>
</feature>
<evidence type="ECO:0000256" key="6">
    <source>
        <dbReference type="PIRSR" id="PIRSR604254-1"/>
    </source>
</evidence>
<gene>
    <name evidence="8" type="ORF">BCR41DRAFT_379040</name>
</gene>
<dbReference type="GO" id="GO:0038023">
    <property type="term" value="F:signaling receptor activity"/>
    <property type="evidence" value="ECO:0007669"/>
    <property type="project" value="TreeGrafter"/>
</dbReference>
<feature type="transmembrane region" description="Helical" evidence="7">
    <location>
        <begin position="183"/>
        <end position="201"/>
    </location>
</feature>
<feature type="transmembrane region" description="Helical" evidence="7">
    <location>
        <begin position="213"/>
        <end position="237"/>
    </location>
</feature>
<organism evidence="8 9">
    <name type="scientific">Lobosporangium transversale</name>
    <dbReference type="NCBI Taxonomy" id="64571"/>
    <lineage>
        <taxon>Eukaryota</taxon>
        <taxon>Fungi</taxon>
        <taxon>Fungi incertae sedis</taxon>
        <taxon>Mucoromycota</taxon>
        <taxon>Mortierellomycotina</taxon>
        <taxon>Mortierellomycetes</taxon>
        <taxon>Mortierellales</taxon>
        <taxon>Mortierellaceae</taxon>
        <taxon>Lobosporangium</taxon>
    </lineage>
</organism>
<sequence>MSYSTTTAHNVNYAQAQSTTSTDLSSITSRTPLKGEISPICTWDDLPTWMRDNPSILTGYRRQTFSYKKCLASLLFLHNESVNIWSHLLGALACVIIAPLIYTNVFQTLDTILWADIVVFYIFLFGAVICLSISGFFHTFSCHSEPVCGHWNRCDYVGIVLLITGSYIPSTYYMFYCFKTWQILYSALITVFGIATIISVIRPELRRPHYRWIRSVMFLALGFSGIFSLIHAAFLYGFSLGQKAIALDYLLYMAASYVIGALLYASRTPEKFFPGKFDHFGSSHQIFHICVLMGVTFHIIGTIKTMSFWHDANHSCSVSIEQMRILY</sequence>
<feature type="transmembrane region" description="Helical" evidence="7">
    <location>
        <begin position="249"/>
        <end position="266"/>
    </location>
</feature>
<dbReference type="InterPro" id="IPR004254">
    <property type="entry name" value="AdipoR/HlyIII-related"/>
</dbReference>
<evidence type="ECO:0000256" key="3">
    <source>
        <dbReference type="ARBA" id="ARBA00022692"/>
    </source>
</evidence>
<keyword evidence="6" id="KW-0479">Metal-binding</keyword>
<dbReference type="PANTHER" id="PTHR20855">
    <property type="entry name" value="ADIPOR/PROGESTIN RECEPTOR-RELATED"/>
    <property type="match status" value="1"/>
</dbReference>
<reference evidence="8 9" key="1">
    <citation type="submission" date="2016-07" db="EMBL/GenBank/DDBJ databases">
        <title>Pervasive Adenine N6-methylation of Active Genes in Fungi.</title>
        <authorList>
            <consortium name="DOE Joint Genome Institute"/>
            <person name="Mondo S.J."/>
            <person name="Dannebaum R.O."/>
            <person name="Kuo R.C."/>
            <person name="Labutti K."/>
            <person name="Haridas S."/>
            <person name="Kuo A."/>
            <person name="Salamov A."/>
            <person name="Ahrendt S.R."/>
            <person name="Lipzen A."/>
            <person name="Sullivan W."/>
            <person name="Andreopoulos W.B."/>
            <person name="Clum A."/>
            <person name="Lindquist E."/>
            <person name="Daum C."/>
            <person name="Ramamoorthy G.K."/>
            <person name="Gryganskyi A."/>
            <person name="Culley D."/>
            <person name="Magnuson J.K."/>
            <person name="James T.Y."/>
            <person name="O'Malley M.A."/>
            <person name="Stajich J.E."/>
            <person name="Spatafora J.W."/>
            <person name="Visel A."/>
            <person name="Grigoriev I.V."/>
        </authorList>
    </citation>
    <scope>NUCLEOTIDE SEQUENCE [LARGE SCALE GENOMIC DNA]</scope>
    <source>
        <strain evidence="8 9">NRRL 3116</strain>
    </source>
</reference>
<comment type="similarity">
    <text evidence="2">Belongs to the ADIPOR family.</text>
</comment>
<keyword evidence="3 7" id="KW-0812">Transmembrane</keyword>
<keyword evidence="4 7" id="KW-1133">Transmembrane helix</keyword>
<dbReference type="AlphaFoldDB" id="A0A1Y2G9A2"/>
<feature type="binding site" evidence="6">
    <location>
        <position position="284"/>
    </location>
    <ligand>
        <name>Zn(2+)</name>
        <dbReference type="ChEBI" id="CHEBI:29105"/>
    </ligand>
</feature>
<dbReference type="Pfam" id="PF03006">
    <property type="entry name" value="HlyIII"/>
    <property type="match status" value="1"/>
</dbReference>